<dbReference type="InterPro" id="IPR006566">
    <property type="entry name" value="FBD"/>
</dbReference>
<dbReference type="Pfam" id="PF08387">
    <property type="entry name" value="FBD"/>
    <property type="match status" value="1"/>
</dbReference>
<gene>
    <name evidence="3" type="primary">LOC104763516</name>
</gene>
<sequence length="158" mass="18573">MRSLTSVKRLSLCLYGSMLQHRIDFCQLVHLELCGGGPKWWNLLNWMLKSSPKLQVLKLNKCKERWFCSIEPNIEDRWVQPSSVPECLLFHLNTFVWKYYNGREEEKKLMTYILRNARCLKTATFSALEFESKEKATRKLKELVSLPRASSSCKLILV</sequence>
<reference evidence="3" key="2">
    <citation type="submission" date="2025-08" db="UniProtKB">
        <authorList>
            <consortium name="RefSeq"/>
        </authorList>
    </citation>
    <scope>IDENTIFICATION</scope>
    <source>
        <tissue evidence="3">Leaf</tissue>
    </source>
</reference>
<protein>
    <submittedName>
        <fullName evidence="3">FBD-associated F-box protein At3g50710</fullName>
    </submittedName>
</protein>
<dbReference type="SMART" id="SM00579">
    <property type="entry name" value="FBD"/>
    <property type="match status" value="1"/>
</dbReference>
<name>A0ABM1R9G1_CAMSA</name>
<organism evidence="2 3">
    <name type="scientific">Camelina sativa</name>
    <name type="common">False flax</name>
    <name type="synonym">Myagrum sativum</name>
    <dbReference type="NCBI Taxonomy" id="90675"/>
    <lineage>
        <taxon>Eukaryota</taxon>
        <taxon>Viridiplantae</taxon>
        <taxon>Streptophyta</taxon>
        <taxon>Embryophyta</taxon>
        <taxon>Tracheophyta</taxon>
        <taxon>Spermatophyta</taxon>
        <taxon>Magnoliopsida</taxon>
        <taxon>eudicotyledons</taxon>
        <taxon>Gunneridae</taxon>
        <taxon>Pentapetalae</taxon>
        <taxon>rosids</taxon>
        <taxon>malvids</taxon>
        <taxon>Brassicales</taxon>
        <taxon>Brassicaceae</taxon>
        <taxon>Camelineae</taxon>
        <taxon>Camelina</taxon>
    </lineage>
</organism>
<dbReference type="PANTHER" id="PTHR31900:SF36">
    <property type="entry name" value="F-BOX DOMAIN-CONTAINING PROTEIN"/>
    <property type="match status" value="1"/>
</dbReference>
<dbReference type="Proteomes" id="UP000694864">
    <property type="component" value="Chromosome 18"/>
</dbReference>
<evidence type="ECO:0000259" key="1">
    <source>
        <dbReference type="SMART" id="SM00579"/>
    </source>
</evidence>
<evidence type="ECO:0000313" key="2">
    <source>
        <dbReference type="Proteomes" id="UP000694864"/>
    </source>
</evidence>
<dbReference type="PANTHER" id="PTHR31900">
    <property type="entry name" value="F-BOX/RNI SUPERFAMILY PROTEIN-RELATED"/>
    <property type="match status" value="1"/>
</dbReference>
<reference evidence="2" key="1">
    <citation type="journal article" date="2014" name="Nat. Commun.">
        <title>The emerging biofuel crop Camelina sativa retains a highly undifferentiated hexaploid genome structure.</title>
        <authorList>
            <person name="Kagale S."/>
            <person name="Koh C."/>
            <person name="Nixon J."/>
            <person name="Bollina V."/>
            <person name="Clarke W.E."/>
            <person name="Tuteja R."/>
            <person name="Spillane C."/>
            <person name="Robinson S.J."/>
            <person name="Links M.G."/>
            <person name="Clarke C."/>
            <person name="Higgins E.E."/>
            <person name="Huebert T."/>
            <person name="Sharpe A.G."/>
            <person name="Parkin I.A."/>
        </authorList>
    </citation>
    <scope>NUCLEOTIDE SEQUENCE [LARGE SCALE GENOMIC DNA]</scope>
    <source>
        <strain evidence="2">cv. DH55</strain>
    </source>
</reference>
<dbReference type="RefSeq" id="XP_019095649.1">
    <property type="nucleotide sequence ID" value="XM_019240104.1"/>
</dbReference>
<proteinExistence type="predicted"/>
<accession>A0ABM1R9G1</accession>
<keyword evidence="2" id="KW-1185">Reference proteome</keyword>
<dbReference type="InterPro" id="IPR050232">
    <property type="entry name" value="FBL13/AtMIF1-like"/>
</dbReference>
<feature type="domain" description="FBD" evidence="1">
    <location>
        <begin position="86"/>
        <end position="158"/>
    </location>
</feature>
<dbReference type="GeneID" id="104763516"/>
<evidence type="ECO:0000313" key="3">
    <source>
        <dbReference type="RefSeq" id="XP_019095649.1"/>
    </source>
</evidence>